<feature type="compositionally biased region" description="Pro residues" evidence="7">
    <location>
        <begin position="37"/>
        <end position="52"/>
    </location>
</feature>
<dbReference type="GO" id="GO:0005524">
    <property type="term" value="F:ATP binding"/>
    <property type="evidence" value="ECO:0007669"/>
    <property type="project" value="UniProtKB-UniRule"/>
</dbReference>
<dbReference type="FunFam" id="1.10.510.10:FF:000071">
    <property type="entry name" value="Mitogen-activated protein kinase kinase kinase 3 isoform 2"/>
    <property type="match status" value="1"/>
</dbReference>
<dbReference type="InterPro" id="IPR017441">
    <property type="entry name" value="Protein_kinase_ATP_BS"/>
</dbReference>
<dbReference type="InterPro" id="IPR011009">
    <property type="entry name" value="Kinase-like_dom_sf"/>
</dbReference>
<protein>
    <recommendedName>
        <fullName evidence="8">Protein kinase domain-containing protein</fullName>
    </recommendedName>
</protein>
<dbReference type="InterPro" id="IPR000719">
    <property type="entry name" value="Prot_kinase_dom"/>
</dbReference>
<evidence type="ECO:0000313" key="9">
    <source>
        <dbReference type="EMBL" id="KAG2491668.1"/>
    </source>
</evidence>
<dbReference type="Pfam" id="PF00069">
    <property type="entry name" value="Pkinase"/>
    <property type="match status" value="1"/>
</dbReference>
<proteinExistence type="predicted"/>
<dbReference type="PROSITE" id="PS50011">
    <property type="entry name" value="PROTEIN_KINASE_DOM"/>
    <property type="match status" value="1"/>
</dbReference>
<feature type="region of interest" description="Disordered" evidence="7">
    <location>
        <begin position="818"/>
        <end position="864"/>
    </location>
</feature>
<accession>A0A836BXX0</accession>
<feature type="compositionally biased region" description="Pro residues" evidence="7">
    <location>
        <begin position="465"/>
        <end position="476"/>
    </location>
</feature>
<dbReference type="PANTHER" id="PTHR11584:SF369">
    <property type="entry name" value="MITOGEN-ACTIVATED PROTEIN KINASE KINASE KINASE 19-RELATED"/>
    <property type="match status" value="1"/>
</dbReference>
<dbReference type="SMART" id="SM00220">
    <property type="entry name" value="S_TKc"/>
    <property type="match status" value="1"/>
</dbReference>
<dbReference type="EMBL" id="JAEHOE010000051">
    <property type="protein sequence ID" value="KAG2491668.1"/>
    <property type="molecule type" value="Genomic_DNA"/>
</dbReference>
<evidence type="ECO:0000256" key="3">
    <source>
        <dbReference type="ARBA" id="ARBA00022741"/>
    </source>
</evidence>
<evidence type="ECO:0000313" key="10">
    <source>
        <dbReference type="Proteomes" id="UP000612055"/>
    </source>
</evidence>
<evidence type="ECO:0000256" key="4">
    <source>
        <dbReference type="ARBA" id="ARBA00022777"/>
    </source>
</evidence>
<dbReference type="PROSITE" id="PS00108">
    <property type="entry name" value="PROTEIN_KINASE_ST"/>
    <property type="match status" value="1"/>
</dbReference>
<evidence type="ECO:0000256" key="1">
    <source>
        <dbReference type="ARBA" id="ARBA00022527"/>
    </source>
</evidence>
<evidence type="ECO:0000259" key="8">
    <source>
        <dbReference type="PROSITE" id="PS50011"/>
    </source>
</evidence>
<dbReference type="InterPro" id="IPR008271">
    <property type="entry name" value="Ser/Thr_kinase_AS"/>
</dbReference>
<gene>
    <name evidence="9" type="ORF">HYH03_010037</name>
</gene>
<dbReference type="SUPFAM" id="SSF56112">
    <property type="entry name" value="Protein kinase-like (PK-like)"/>
    <property type="match status" value="1"/>
</dbReference>
<organism evidence="9 10">
    <name type="scientific">Edaphochlamys debaryana</name>
    <dbReference type="NCBI Taxonomy" id="47281"/>
    <lineage>
        <taxon>Eukaryota</taxon>
        <taxon>Viridiplantae</taxon>
        <taxon>Chlorophyta</taxon>
        <taxon>core chlorophytes</taxon>
        <taxon>Chlorophyceae</taxon>
        <taxon>CS clade</taxon>
        <taxon>Chlamydomonadales</taxon>
        <taxon>Chlamydomonadales incertae sedis</taxon>
        <taxon>Edaphochlamys</taxon>
    </lineage>
</organism>
<feature type="compositionally biased region" description="Low complexity" evidence="7">
    <location>
        <begin position="426"/>
        <end position="440"/>
    </location>
</feature>
<reference evidence="9" key="1">
    <citation type="journal article" date="2020" name="bioRxiv">
        <title>Comparative genomics of Chlamydomonas.</title>
        <authorList>
            <person name="Craig R.J."/>
            <person name="Hasan A.R."/>
            <person name="Ness R.W."/>
            <person name="Keightley P.D."/>
        </authorList>
    </citation>
    <scope>NUCLEOTIDE SEQUENCE</scope>
    <source>
        <strain evidence="9">CCAP 11/70</strain>
    </source>
</reference>
<feature type="compositionally biased region" description="Low complexity" evidence="7">
    <location>
        <begin position="837"/>
        <end position="857"/>
    </location>
</feature>
<dbReference type="AlphaFoldDB" id="A0A836BXX0"/>
<keyword evidence="10" id="KW-1185">Reference proteome</keyword>
<feature type="region of interest" description="Disordered" evidence="7">
    <location>
        <begin position="539"/>
        <end position="587"/>
    </location>
</feature>
<dbReference type="Gene3D" id="1.10.510.10">
    <property type="entry name" value="Transferase(Phosphotransferase) domain 1"/>
    <property type="match status" value="1"/>
</dbReference>
<feature type="compositionally biased region" description="Pro residues" evidence="7">
    <location>
        <begin position="562"/>
        <end position="571"/>
    </location>
</feature>
<keyword evidence="1" id="KW-0723">Serine/threonine-protein kinase</keyword>
<feature type="domain" description="Protein kinase" evidence="8">
    <location>
        <begin position="138"/>
        <end position="401"/>
    </location>
</feature>
<feature type="region of interest" description="Disordered" evidence="7">
    <location>
        <begin position="426"/>
        <end position="498"/>
    </location>
</feature>
<dbReference type="PROSITE" id="PS00107">
    <property type="entry name" value="PROTEIN_KINASE_ATP"/>
    <property type="match status" value="1"/>
</dbReference>
<dbReference type="Proteomes" id="UP000612055">
    <property type="component" value="Unassembled WGS sequence"/>
</dbReference>
<keyword evidence="2" id="KW-0808">Transferase</keyword>
<evidence type="ECO:0000256" key="7">
    <source>
        <dbReference type="SAM" id="MobiDB-lite"/>
    </source>
</evidence>
<evidence type="ECO:0000256" key="2">
    <source>
        <dbReference type="ARBA" id="ARBA00022679"/>
    </source>
</evidence>
<feature type="region of interest" description="Disordered" evidence="7">
    <location>
        <begin position="1"/>
        <end position="117"/>
    </location>
</feature>
<feature type="region of interest" description="Disordered" evidence="7">
    <location>
        <begin position="774"/>
        <end position="802"/>
    </location>
</feature>
<name>A0A836BXX0_9CHLO</name>
<keyword evidence="3 6" id="KW-0547">Nucleotide-binding</keyword>
<dbReference type="OrthoDB" id="266718at2759"/>
<feature type="compositionally biased region" description="Low complexity" evidence="7">
    <location>
        <begin position="53"/>
        <end position="75"/>
    </location>
</feature>
<dbReference type="GO" id="GO:0004674">
    <property type="term" value="F:protein serine/threonine kinase activity"/>
    <property type="evidence" value="ECO:0007669"/>
    <property type="project" value="UniProtKB-KW"/>
</dbReference>
<evidence type="ECO:0000256" key="6">
    <source>
        <dbReference type="PROSITE-ProRule" id="PRU10141"/>
    </source>
</evidence>
<dbReference type="PANTHER" id="PTHR11584">
    <property type="entry name" value="SERINE/THREONINE PROTEIN KINASE"/>
    <property type="match status" value="1"/>
</dbReference>
<sequence>MGNVCGRPSTLHSPRGRATADNYITIQDKDGGTYLPRPGPPRPSPISPPPVAPAVQPGVNTPTTTVTTASSRNTTQQPNANGPQPGASEVTQPTIAPVQPPAVDSSEQNSAVRPDEGMVGCGPEMVAVAVPGTPAFAWQKGRQIGQGAFGTVYLGLVHATGQEIAVKQVPLPQNSTNSTKVADHIQSLEGEVAVLRSLRHENIVRYLGTERTSEHLNIFLEYVAGGPISSKLAQFGPLREETIRVYTKQILRGLEYLHRQKVMHRDIKGANILVDTNGVVKLADFGASKKIEDLATMGGGSRSIRGTPNWMAPEIIMQSGHGRAADIWSLGCVVIEMATGRAPWYNFRDPMAVMFKVASTKELPPMPDTLTPYAKDFLTLCFSRVPRERPNATRLLAHPWLAGVQVPRPAPTAALPLILPQAAMPQPHMGQQQQPQQAGPGRHGLPPIGPTLQQQLQAMPGHQLPVPPGLRSPPSPIKEESDSRYSSPAAGNNAASTPTTARTALLNAAGAAGGLPSVVSPPPAPAAVSRPLVPPLPLDAMKNGLLPPHSTAHPQQQQRVPAVPPPGPAQPPAQADVIPPSQHRPHLQAQTAGVYDSLCMGVGMTISIPAPDASAPAAGYGAAPAPDAMFLAPAPAPAPHTHVPSSHAPGPQQGYGHPVPSYMGASTMTLNGFNPIEEPSWMPHQQLGHQAFFQQLAAVAEHSAPHSPLGSSGGATPAPLPSVPSGPSALPPRSATPSSDGRAGLDAQPSPAFGADTLGRAHVAALHAQAADASAASASQHSGAGTQHGAARGTGTGKPVVVPSRPALANIFAQGYEDADTHGEQDQPSPAPHGTGASSPSAKQAAQRPAAQTTRPRVSASRRALEEAGILGGTLDPARAKKWRDELEAELEAERLRAAGVGVGQREAPAPLVATGSMVRPSVADL</sequence>
<feature type="region of interest" description="Disordered" evidence="7">
    <location>
        <begin position="703"/>
        <end position="755"/>
    </location>
</feature>
<keyword evidence="5 6" id="KW-0067">ATP-binding</keyword>
<evidence type="ECO:0000256" key="5">
    <source>
        <dbReference type="ARBA" id="ARBA00022840"/>
    </source>
</evidence>
<feature type="compositionally biased region" description="Low complexity" evidence="7">
    <location>
        <begin position="774"/>
        <end position="784"/>
    </location>
</feature>
<feature type="compositionally biased region" description="Low complexity" evidence="7">
    <location>
        <begin position="637"/>
        <end position="649"/>
    </location>
</feature>
<keyword evidence="4" id="KW-0418">Kinase</keyword>
<feature type="compositionally biased region" description="Polar residues" evidence="7">
    <location>
        <begin position="484"/>
        <end position="498"/>
    </location>
</feature>
<feature type="binding site" evidence="6">
    <location>
        <position position="167"/>
    </location>
    <ligand>
        <name>ATP</name>
        <dbReference type="ChEBI" id="CHEBI:30616"/>
    </ligand>
</feature>
<dbReference type="CDD" id="cd06606">
    <property type="entry name" value="STKc_MAPKKK"/>
    <property type="match status" value="1"/>
</dbReference>
<feature type="region of interest" description="Disordered" evidence="7">
    <location>
        <begin position="637"/>
        <end position="658"/>
    </location>
</feature>
<comment type="caution">
    <text evidence="9">The sequence shown here is derived from an EMBL/GenBank/DDBJ whole genome shotgun (WGS) entry which is preliminary data.</text>
</comment>